<dbReference type="PANTHER" id="PTHR43475:SF1">
    <property type="entry name" value="METHYLTHIORIBOSE-1-PHOSPHATE ISOMERASE"/>
    <property type="match status" value="1"/>
</dbReference>
<dbReference type="AlphaFoldDB" id="A0A6V8PIX7"/>
<evidence type="ECO:0000313" key="5">
    <source>
        <dbReference type="EMBL" id="GFP32632.1"/>
    </source>
</evidence>
<dbReference type="Gene3D" id="1.20.120.420">
    <property type="entry name" value="translation initiation factor eif-2b, domain 1"/>
    <property type="match status" value="1"/>
</dbReference>
<comment type="similarity">
    <text evidence="1">Belongs to the eIF-2B alpha/beta/delta subunits family. MtnA subfamily.</text>
</comment>
<keyword evidence="2 5" id="KW-0413">Isomerase</keyword>
<evidence type="ECO:0000256" key="2">
    <source>
        <dbReference type="ARBA" id="ARBA00023235"/>
    </source>
</evidence>
<dbReference type="InterPro" id="IPR005251">
    <property type="entry name" value="IF-M1Pi"/>
</dbReference>
<evidence type="ECO:0000256" key="4">
    <source>
        <dbReference type="SAM" id="Phobius"/>
    </source>
</evidence>
<evidence type="ECO:0000313" key="6">
    <source>
        <dbReference type="Proteomes" id="UP000568877"/>
    </source>
</evidence>
<dbReference type="Gene3D" id="3.40.50.10470">
    <property type="entry name" value="Translation initiation factor eif-2b, domain 2"/>
    <property type="match status" value="1"/>
</dbReference>
<keyword evidence="4" id="KW-0812">Transmembrane</keyword>
<protein>
    <submittedName>
        <fullName evidence="5">Methylthioribose-1-phosphate isomerase</fullName>
    </submittedName>
</protein>
<evidence type="ECO:0000256" key="1">
    <source>
        <dbReference type="ARBA" id="ARBA00009117"/>
    </source>
</evidence>
<dbReference type="PANTHER" id="PTHR43475">
    <property type="entry name" value="METHYLTHIORIBOSE-1-PHOSPHATE ISOMERASE"/>
    <property type="match status" value="1"/>
</dbReference>
<keyword evidence="4" id="KW-0472">Membrane</keyword>
<dbReference type="InterPro" id="IPR042529">
    <property type="entry name" value="IF_2B-like_C"/>
</dbReference>
<dbReference type="NCBIfam" id="NF004326">
    <property type="entry name" value="PRK05720.1"/>
    <property type="match status" value="1"/>
</dbReference>
<reference evidence="5 6" key="1">
    <citation type="journal article" date="2020" name="Front. Microbiol.">
        <title>Single-cell genomics of novel Actinobacteria with the Wood-Ljungdahl pathway discovered in a serpentinizing system.</title>
        <authorList>
            <person name="Merino N."/>
            <person name="Kawai M."/>
            <person name="Boyd E.S."/>
            <person name="Colman D.R."/>
            <person name="McGlynn S.E."/>
            <person name="Nealson K.H."/>
            <person name="Kurokawa K."/>
            <person name="Hongoh Y."/>
        </authorList>
    </citation>
    <scope>NUCLEOTIDE SEQUENCE [LARGE SCALE GENOMIC DNA]</scope>
    <source>
        <strain evidence="5 6">S42</strain>
    </source>
</reference>
<name>A0A6V8PIX7_9ACTN</name>
<dbReference type="InterPro" id="IPR011559">
    <property type="entry name" value="Initiation_fac_2B_a/b/d"/>
</dbReference>
<dbReference type="InterPro" id="IPR037171">
    <property type="entry name" value="NagB/RpiA_transferase-like"/>
</dbReference>
<dbReference type="EMBL" id="BLSA01000115">
    <property type="protein sequence ID" value="GFP32632.1"/>
    <property type="molecule type" value="Genomic_DNA"/>
</dbReference>
<proteinExistence type="inferred from homology"/>
<dbReference type="InterPro" id="IPR027363">
    <property type="entry name" value="M1Pi_N"/>
</dbReference>
<dbReference type="NCBIfam" id="TIGR00512">
    <property type="entry name" value="salvage_mtnA"/>
    <property type="match status" value="1"/>
</dbReference>
<evidence type="ECO:0000256" key="3">
    <source>
        <dbReference type="ARBA" id="ARBA00052401"/>
    </source>
</evidence>
<sequence>MDQESNSLMKVDPVRTIEWMGNSVRLIDQRLLPRQEKYITCPDHLSVARAIKGMAIRGAPAIGVAAAFGVALAALKGRKRSKDLFLQDVEEACQILSRTRPTAVNLFWALDRMKRIMQQNRDQSVESIILSLVDEARRIYEEDIEINRKIGEKGAELIRSGSNLLTHCNTGALATAGYYGTALGVIRTAFLQGKQIHVYVDETRPFLQGARLTAWELMREKIPMTLITDNMAGYFMSRGKIDAVLVGADRIACNGDTANKIGTYSLSVLARENGVPFYVVAPTSTIDPKIDSGEEIVIEERDHHEVVMINDRRIAPEGVQVANPAFDITPEGNISAIVSEVGVLYPPFKEKIAELNLLYEGIAHAPRRTTSHENWVIFKGIAHAPRRTTSHENWVIF</sequence>
<organism evidence="5 6">
    <name type="scientific">Candidatus Hakubella thermalkaliphila</name>
    <dbReference type="NCBI Taxonomy" id="2754717"/>
    <lineage>
        <taxon>Bacteria</taxon>
        <taxon>Bacillati</taxon>
        <taxon>Actinomycetota</taxon>
        <taxon>Actinomycetota incertae sedis</taxon>
        <taxon>Candidatus Hakubellales</taxon>
        <taxon>Candidatus Hakubellaceae</taxon>
        <taxon>Candidatus Hakubella</taxon>
    </lineage>
</organism>
<dbReference type="FunFam" id="3.40.50.10470:FF:000006">
    <property type="entry name" value="Methylthioribose-1-phosphate isomerase"/>
    <property type="match status" value="1"/>
</dbReference>
<comment type="catalytic activity">
    <reaction evidence="3">
        <text>5-(methylsulfanyl)-alpha-D-ribose 1-phosphate = 5-(methylsulfanyl)-D-ribulose 1-phosphate</text>
        <dbReference type="Rhea" id="RHEA:19989"/>
        <dbReference type="ChEBI" id="CHEBI:58533"/>
        <dbReference type="ChEBI" id="CHEBI:58548"/>
        <dbReference type="EC" id="5.3.1.23"/>
    </reaction>
</comment>
<dbReference type="GO" id="GO:0046523">
    <property type="term" value="F:S-methyl-5-thioribose-1-phosphate isomerase activity"/>
    <property type="evidence" value="ECO:0007669"/>
    <property type="project" value="UniProtKB-EC"/>
</dbReference>
<gene>
    <name evidence="5" type="ORF">HKBW3S42_00938</name>
</gene>
<dbReference type="NCBIfam" id="TIGR00524">
    <property type="entry name" value="eIF-2B_rel"/>
    <property type="match status" value="1"/>
</dbReference>
<feature type="transmembrane region" description="Helical" evidence="4">
    <location>
        <begin position="54"/>
        <end position="75"/>
    </location>
</feature>
<dbReference type="SUPFAM" id="SSF100950">
    <property type="entry name" value="NagB/RpiA/CoA transferase-like"/>
    <property type="match status" value="1"/>
</dbReference>
<dbReference type="InterPro" id="IPR000649">
    <property type="entry name" value="IF-2B-related"/>
</dbReference>
<dbReference type="HAMAP" id="MF_01678">
    <property type="entry name" value="Salvage_MtnA"/>
    <property type="match status" value="1"/>
</dbReference>
<accession>A0A6V8PIX7</accession>
<dbReference type="FunFam" id="1.20.120.420:FF:000001">
    <property type="entry name" value="Methylthioribose-1-phosphate isomerase"/>
    <property type="match status" value="1"/>
</dbReference>
<dbReference type="GO" id="GO:0019509">
    <property type="term" value="P:L-methionine salvage from methylthioadenosine"/>
    <property type="evidence" value="ECO:0007669"/>
    <property type="project" value="TreeGrafter"/>
</dbReference>
<feature type="non-terminal residue" evidence="5">
    <location>
        <position position="397"/>
    </location>
</feature>
<dbReference type="Proteomes" id="UP000568877">
    <property type="component" value="Unassembled WGS sequence"/>
</dbReference>
<keyword evidence="4" id="KW-1133">Transmembrane helix</keyword>
<dbReference type="Pfam" id="PF01008">
    <property type="entry name" value="IF-2B"/>
    <property type="match status" value="1"/>
</dbReference>
<comment type="caution">
    <text evidence="5">The sequence shown here is derived from an EMBL/GenBank/DDBJ whole genome shotgun (WGS) entry which is preliminary data.</text>
</comment>